<dbReference type="GeneID" id="59258321"/>
<dbReference type="CDD" id="cd17936">
    <property type="entry name" value="EEXXEc_NFX1"/>
    <property type="match status" value="1"/>
</dbReference>
<feature type="coiled-coil region" evidence="5">
    <location>
        <begin position="2225"/>
        <end position="2329"/>
    </location>
</feature>
<feature type="domain" description="AAA+ ATPase" evidence="7">
    <location>
        <begin position="1635"/>
        <end position="1829"/>
    </location>
</feature>
<keyword evidence="3" id="KW-0378">Hydrolase</keyword>
<dbReference type="GO" id="GO:0016887">
    <property type="term" value="F:ATP hydrolysis activity"/>
    <property type="evidence" value="ECO:0007669"/>
    <property type="project" value="InterPro"/>
</dbReference>
<dbReference type="InterPro" id="IPR041677">
    <property type="entry name" value="DNA2/NAM7_AAA_11"/>
</dbReference>
<dbReference type="SMART" id="SM00382">
    <property type="entry name" value="AAA"/>
    <property type="match status" value="3"/>
</dbReference>
<dbReference type="Gene3D" id="1.10.8.60">
    <property type="match status" value="2"/>
</dbReference>
<keyword evidence="9" id="KW-1185">Reference proteome</keyword>
<keyword evidence="4" id="KW-0067">ATP-binding</keyword>
<dbReference type="InterPro" id="IPR027417">
    <property type="entry name" value="P-loop_NTPase"/>
</dbReference>
<dbReference type="CDD" id="cd06008">
    <property type="entry name" value="NF-X1-zinc-finger"/>
    <property type="match status" value="1"/>
</dbReference>
<feature type="domain" description="AAA+ ATPase" evidence="7">
    <location>
        <begin position="1356"/>
        <end position="1492"/>
    </location>
</feature>
<evidence type="ECO:0000259" key="7">
    <source>
        <dbReference type="SMART" id="SM00382"/>
    </source>
</evidence>
<evidence type="ECO:0000313" key="9">
    <source>
        <dbReference type="Proteomes" id="UP000531561"/>
    </source>
</evidence>
<dbReference type="PRINTS" id="PR00819">
    <property type="entry name" value="CBXCFQXSUPER"/>
</dbReference>
<feature type="domain" description="AAA+ ATPase" evidence="7">
    <location>
        <begin position="1917"/>
        <end position="2054"/>
    </location>
</feature>
<organism evidence="8 9">
    <name type="scientific">Botrytis fragariae</name>
    <dbReference type="NCBI Taxonomy" id="1964551"/>
    <lineage>
        <taxon>Eukaryota</taxon>
        <taxon>Fungi</taxon>
        <taxon>Dikarya</taxon>
        <taxon>Ascomycota</taxon>
        <taxon>Pezizomycotina</taxon>
        <taxon>Leotiomycetes</taxon>
        <taxon>Helotiales</taxon>
        <taxon>Sclerotiniaceae</taxon>
        <taxon>Botrytis</taxon>
    </lineage>
</organism>
<feature type="region of interest" description="Disordered" evidence="6">
    <location>
        <begin position="1234"/>
        <end position="1306"/>
    </location>
</feature>
<comment type="caution">
    <text evidence="8">The sequence shown here is derived from an EMBL/GenBank/DDBJ whole genome shotgun (WGS) entry which is preliminary data.</text>
</comment>
<evidence type="ECO:0000256" key="4">
    <source>
        <dbReference type="ARBA" id="ARBA00022840"/>
    </source>
</evidence>
<dbReference type="Pfam" id="PF17866">
    <property type="entry name" value="AAA_lid_6"/>
    <property type="match status" value="2"/>
</dbReference>
<evidence type="ECO:0000256" key="5">
    <source>
        <dbReference type="SAM" id="Coils"/>
    </source>
</evidence>
<comment type="similarity">
    <text evidence="1">Belongs to the CbxX/CfxQ family.</text>
</comment>
<feature type="compositionally biased region" description="Low complexity" evidence="6">
    <location>
        <begin position="1234"/>
        <end position="1269"/>
    </location>
</feature>
<gene>
    <name evidence="8" type="ORF">Bfra_004223</name>
</gene>
<dbReference type="InterPro" id="IPR047187">
    <property type="entry name" value="SF1_C_Upf1"/>
</dbReference>
<feature type="compositionally biased region" description="Basic and acidic residues" evidence="6">
    <location>
        <begin position="2191"/>
        <end position="2205"/>
    </location>
</feature>
<feature type="coiled-coil region" evidence="5">
    <location>
        <begin position="1155"/>
        <end position="1226"/>
    </location>
</feature>
<dbReference type="InterPro" id="IPR000641">
    <property type="entry name" value="CbxX/CfxQ"/>
</dbReference>
<feature type="compositionally biased region" description="Polar residues" evidence="6">
    <location>
        <begin position="1294"/>
        <end position="1304"/>
    </location>
</feature>
<dbReference type="Pfam" id="PF13086">
    <property type="entry name" value="AAA_11"/>
    <property type="match status" value="1"/>
</dbReference>
<reference evidence="8 9" key="1">
    <citation type="journal article" date="2020" name="Phytopathology">
        <title>A high-quality genome resource of Botrytis fragariae, a new and rapidly spreading fungal pathogen causing strawberry gray mold in the U.S.A.</title>
        <authorList>
            <person name="Wu Y."/>
            <person name="Saski C.A."/>
            <person name="Schnabel G."/>
            <person name="Xiao S."/>
            <person name="Hu M."/>
        </authorList>
    </citation>
    <scope>NUCLEOTIDE SEQUENCE [LARGE SCALE GENOMIC DNA]</scope>
    <source>
        <strain evidence="8 9">BVB16</strain>
    </source>
</reference>
<dbReference type="GO" id="GO:0005524">
    <property type="term" value="F:ATP binding"/>
    <property type="evidence" value="ECO:0007669"/>
    <property type="project" value="UniProtKB-KW"/>
</dbReference>
<name>A0A8H6EJ82_9HELO</name>
<dbReference type="InterPro" id="IPR041627">
    <property type="entry name" value="AAA_lid_6"/>
</dbReference>
<dbReference type="CDD" id="cd18808">
    <property type="entry name" value="SF1_C_Upf1"/>
    <property type="match status" value="1"/>
</dbReference>
<keyword evidence="5" id="KW-0175">Coiled coil</keyword>
<evidence type="ECO:0000256" key="3">
    <source>
        <dbReference type="ARBA" id="ARBA00022806"/>
    </source>
</evidence>
<dbReference type="CDD" id="cd00009">
    <property type="entry name" value="AAA"/>
    <property type="match status" value="3"/>
</dbReference>
<dbReference type="Pfam" id="PF13087">
    <property type="entry name" value="AAA_12"/>
    <property type="match status" value="1"/>
</dbReference>
<dbReference type="InterPro" id="IPR041679">
    <property type="entry name" value="DNA2/NAM7-like_C"/>
</dbReference>
<dbReference type="FunFam" id="1.10.8.60:FF:000160">
    <property type="entry name" value="WGS project CABT00000000 data, contig 2.55"/>
    <property type="match status" value="1"/>
</dbReference>
<dbReference type="GO" id="GO:0004386">
    <property type="term" value="F:helicase activity"/>
    <property type="evidence" value="ECO:0007669"/>
    <property type="project" value="InterPro"/>
</dbReference>
<feature type="compositionally biased region" description="Polar residues" evidence="6">
    <location>
        <begin position="1275"/>
        <end position="1285"/>
    </location>
</feature>
<dbReference type="EMBL" id="JABFCT010000007">
    <property type="protein sequence ID" value="KAF5874217.1"/>
    <property type="molecule type" value="Genomic_DNA"/>
</dbReference>
<keyword evidence="3" id="KW-0347">Helicase</keyword>
<dbReference type="RefSeq" id="XP_037193163.1">
    <property type="nucleotide sequence ID" value="XM_037334629.1"/>
</dbReference>
<dbReference type="Pfam" id="PF00004">
    <property type="entry name" value="AAA"/>
    <property type="match status" value="3"/>
</dbReference>
<protein>
    <submittedName>
        <fullName evidence="8">Putative nfx1-type zinc finger-containing protein 1 protein</fullName>
    </submittedName>
</protein>
<dbReference type="Proteomes" id="UP000531561">
    <property type="component" value="Unassembled WGS sequence"/>
</dbReference>
<proteinExistence type="inferred from homology"/>
<dbReference type="InterPro" id="IPR050773">
    <property type="entry name" value="CbxX/CfxQ_RuBisCO_ESX"/>
</dbReference>
<dbReference type="FunFam" id="3.40.50.300:FF:001660">
    <property type="entry name" value="NF-X1 finger and helicase protein, putative"/>
    <property type="match status" value="1"/>
</dbReference>
<feature type="region of interest" description="Disordered" evidence="6">
    <location>
        <begin position="2148"/>
        <end position="2216"/>
    </location>
</feature>
<dbReference type="Gene3D" id="3.40.50.300">
    <property type="entry name" value="P-loop containing nucleotide triphosphate hydrolases"/>
    <property type="match status" value="5"/>
</dbReference>
<evidence type="ECO:0000256" key="1">
    <source>
        <dbReference type="ARBA" id="ARBA00010378"/>
    </source>
</evidence>
<keyword evidence="2" id="KW-0547">Nucleotide-binding</keyword>
<dbReference type="OrthoDB" id="2423195at2759"/>
<dbReference type="InterPro" id="IPR003593">
    <property type="entry name" value="AAA+_ATPase"/>
</dbReference>
<evidence type="ECO:0000313" key="8">
    <source>
        <dbReference type="EMBL" id="KAF5874217.1"/>
    </source>
</evidence>
<dbReference type="InterPro" id="IPR003959">
    <property type="entry name" value="ATPase_AAA_core"/>
</dbReference>
<dbReference type="FunFam" id="3.40.50.300:FF:000216">
    <property type="entry name" value="Type VII secretion ATPase EccA"/>
    <property type="match status" value="3"/>
</dbReference>
<sequence>MASLIDDPRVVRLDRFFHDVINGRRALSSVRDGKMFIEAICSQKDPATAAYKLLSGPSGLDAIQASMRFDTTPSFLNETSVLLLQYLQSPLLKAINSGLSLSELITAIAEPPFFWDGFMKAFKTGQLNEEASYAFAWLLLELINRPGKSPTTYVLVAKSPGILDAILTSANGDCRNLGQKIKHTLSLDASDLDKDLDFGPGGRHNNDHANHRDISIMPTADELLSKERPFLRTPDIYLKNVDPTRLGIHIDNQFRLLREDMLGEIRDEIQKLQGLKSGYHRGLTFDNIRVASIHIKGDKFREPWGLMFQCPDELQSLKKIDSKNQSKRVDYLKENRNILRQGTIGCLFVDGEPVAFPSIDRNEEELAKKPANIVLQFQDETTVSRTLVKLKAAQKIKLVQMDTSIFGFEPFLKRLQDMNDVPLAEKLLSWSEDQFNSGPPFQPLQLKKKIERSSGKDLSSLLSTEKSIVLDDSQIQSLLAILFQRVSLIQGPPGMDILILSCDGGSTGKSFIGALGAKVIHNFTSEMILVVCYTNHALDQFLEDLMDIGIPPSDMIRLGAKSTPRTQSLSLSKQGSSKLDNSQWNRIRKLEDSLRLHEARLKSAFTRYNSANVSKQQILDYLEFLDDITFYDTFLVPQTTTNGMTKVGKKGKAVDKFYLLDRWTRGQMNAGSFEHSQHKNSKAVWGISPDQRAKMISTWKSAIIEEMVAELDKIGKQFNAEQAEKNELVGQRDVNIIKSKRIIGCTTTAAAKYSNAIQAASPGVLLVEEAGEILEAHIFTALGRNTEQLILIGDHKQLRPKCNTYGLKVEQGDGYNLDMSLFERLVLDGFPHVTLTKQHRSRPEISSIIRHLTYPDLVDADSTKNRKDLLGFRDNLIFVDHTAPEHEVNVREMRDNVESTSSKKNDFEASMILKCVKYLAQQGYGSDKLVVLTPYVAQLRLLLEKLAKENDPILNDLDKFDLIRAGLYIDTGAKASKPSLRISTVDNYQGEESDIVIVSLTRSNSRHDIGFMSQPQRLNVLVSRARNALIMVGNSETFIHSRKGSALYKSFFDLLKGSGHFYPGFPVKCANHPDRMATLTIPEHFEEYCSDGGCNEPCGALLNCNTHHCPSKCHQVSDHSKMLCKEILQQKCPEGHTIKSKCHENIPIKSCPKCEKEKRDAANQAKKELDEQLRREEMRKKHQKELEKLQKDLDRVHQEIQDSQLRSEQEAVLAQKRKELSTIKNRLIQIQSTPVVDKSTSTTTSKPPAPIASSPVISSGAPASTSGATPPQPHAVQTQSPQKSKNVPKKLQTRVGQKTSTSKIEWQRQKDLENAINPAIDKIMEMIGLEDVKSQVLRIKAKVDTSKRQGTDLKKERLGLILLGNPGTGKTTVARLYAKILTSLQVLPGDEFVETTGSHLAHGGVNDVKKHLAILDSAQGGVYFIDEAYQLTEGHNVGGKTVLDYLLTEIENLVGKVVFVFAGYRKQMEKFFEHNPGLQSRLPYTLHFEDYTDAELLEMLQYQIHKFYPSPMIIEDGQDGLYMQISVQRLGRGRGREGFGNARALENMFARIRERQADRLTKERRDGLGPDDNLITKEDLIGPDPSQAILKCKAWDELQSLTGLKSVKDSVKFIIEVIKTNYKRELEQKRIIAVSLNRVFLGSPGTGKTTVAKLYGRILSDLGILSNGEVVTKNPADFIGSHIGQSEENTKKILATTLGKVLIIDEAYMLYPSSKGSHGGGGGSDIYRTAVIDTIVAEIQSVPGDDRCVLLLGYEDKMIEMFQNVNPGLTRRFPPADGFQFADFNDQELEEILQQKLSAYGLDATQKAVSVAIDLLARARNGLNFGNGGDVENLISKAKKNYLSRQSKLPVGQRSIDFLFEPEDFDSDFDRASSAETNLKDLFKGIIGCDTIIAKLDGYVKVAKGMRKLGKDPRSQIPMNFIFKGPPGTGKTTTARKIGQVYYDLGFLSEVKVVECSASDLIGQFVGHTGPKTVKQLELGLGKVLFIDEAYRLGQGNFSQEAIDELVDSMTKPKFAGKMIIILAGYEKDMNTLLTKNEGLNSRFADEINFPALTPKDSLLVLQNALEKENISIDGLKDMTDHQPFLDLIAELSKLPAWGNARDMITLAKSMTRAFYQSTTNTSSNNPNNNLSYDDAMACIQDIIDSKKDRAHVQGKPRHNLSKDAPIMSNIQQPPAPPSTSTNTSSATKNASKDKHDDEPAKPLFEDDEPDTDDVRDAGVSDAIWTQLQRDKKAAEEKAQRYADEIRKKQEEMRALQEAERKAREEALRQIQAKNEAEWQEQLRLREEARLRELKAKAERERIEQERERRRLEEELRRKKEAQAQAKLRNLGVCVMGYQWIKQVGGYRCAGGSHFVSDSQLAI</sequence>
<dbReference type="PANTHER" id="PTHR43392:SF2">
    <property type="entry name" value="AAA-TYPE ATPASE FAMILY PROTEIN _ ANKYRIN REPEAT FAMILY PROTEIN"/>
    <property type="match status" value="1"/>
</dbReference>
<evidence type="ECO:0000256" key="2">
    <source>
        <dbReference type="ARBA" id="ARBA00022741"/>
    </source>
</evidence>
<accession>A0A8H6EJ82</accession>
<feature type="compositionally biased region" description="Low complexity" evidence="6">
    <location>
        <begin position="2179"/>
        <end position="2190"/>
    </location>
</feature>
<dbReference type="PANTHER" id="PTHR43392">
    <property type="entry name" value="AAA-TYPE ATPASE FAMILY PROTEIN / ANKYRIN REPEAT FAMILY PROTEIN"/>
    <property type="match status" value="1"/>
</dbReference>
<dbReference type="CDD" id="cd22265">
    <property type="entry name" value="UDM1_RNF168"/>
    <property type="match status" value="1"/>
</dbReference>
<evidence type="ECO:0000256" key="6">
    <source>
        <dbReference type="SAM" id="MobiDB-lite"/>
    </source>
</evidence>
<dbReference type="SUPFAM" id="SSF52540">
    <property type="entry name" value="P-loop containing nucleoside triphosphate hydrolases"/>
    <property type="match status" value="4"/>
</dbReference>